<dbReference type="EMBL" id="GBXM01028877">
    <property type="protein sequence ID" value="JAH79700.1"/>
    <property type="molecule type" value="Transcribed_RNA"/>
</dbReference>
<reference evidence="1" key="1">
    <citation type="submission" date="2014-11" db="EMBL/GenBank/DDBJ databases">
        <authorList>
            <person name="Amaro Gonzalez C."/>
        </authorList>
    </citation>
    <scope>NUCLEOTIDE SEQUENCE</scope>
</reference>
<sequence length="18" mass="1978">MSLCVNWKCMKPASPVAL</sequence>
<name>A0A0E9VQM5_ANGAN</name>
<proteinExistence type="predicted"/>
<evidence type="ECO:0000313" key="1">
    <source>
        <dbReference type="EMBL" id="JAH79700.1"/>
    </source>
</evidence>
<organism evidence="1">
    <name type="scientific">Anguilla anguilla</name>
    <name type="common">European freshwater eel</name>
    <name type="synonym">Muraena anguilla</name>
    <dbReference type="NCBI Taxonomy" id="7936"/>
    <lineage>
        <taxon>Eukaryota</taxon>
        <taxon>Metazoa</taxon>
        <taxon>Chordata</taxon>
        <taxon>Craniata</taxon>
        <taxon>Vertebrata</taxon>
        <taxon>Euteleostomi</taxon>
        <taxon>Actinopterygii</taxon>
        <taxon>Neopterygii</taxon>
        <taxon>Teleostei</taxon>
        <taxon>Anguilliformes</taxon>
        <taxon>Anguillidae</taxon>
        <taxon>Anguilla</taxon>
    </lineage>
</organism>
<protein>
    <submittedName>
        <fullName evidence="1">Uncharacterized protein</fullName>
    </submittedName>
</protein>
<dbReference type="AlphaFoldDB" id="A0A0E9VQM5"/>
<accession>A0A0E9VQM5</accession>
<reference evidence="1" key="2">
    <citation type="journal article" date="2015" name="Fish Shellfish Immunol.">
        <title>Early steps in the European eel (Anguilla anguilla)-Vibrio vulnificus interaction in the gills: Role of the RtxA13 toxin.</title>
        <authorList>
            <person name="Callol A."/>
            <person name="Pajuelo D."/>
            <person name="Ebbesson L."/>
            <person name="Teles M."/>
            <person name="MacKenzie S."/>
            <person name="Amaro C."/>
        </authorList>
    </citation>
    <scope>NUCLEOTIDE SEQUENCE</scope>
</reference>